<keyword evidence="9 17" id="KW-0418">Kinase</keyword>
<dbReference type="EC" id="2.7.13.3" evidence="3"/>
<dbReference type="InterPro" id="IPR004358">
    <property type="entry name" value="Sig_transdc_His_kin-like_C"/>
</dbReference>
<dbReference type="SMART" id="SM00387">
    <property type="entry name" value="HATPase_c"/>
    <property type="match status" value="1"/>
</dbReference>
<feature type="domain" description="HAMP" evidence="16">
    <location>
        <begin position="85"/>
        <end position="137"/>
    </location>
</feature>
<keyword evidence="8" id="KW-0547">Nucleotide-binding</keyword>
<keyword evidence="13 14" id="KW-0472">Membrane</keyword>
<comment type="subcellular location">
    <subcellularLocation>
        <location evidence="2">Cell membrane</location>
        <topology evidence="2">Multi-pass membrane protein</topology>
    </subcellularLocation>
</comment>
<dbReference type="Pfam" id="PF00672">
    <property type="entry name" value="HAMP"/>
    <property type="match status" value="1"/>
</dbReference>
<dbReference type="Pfam" id="PF00512">
    <property type="entry name" value="HisKA"/>
    <property type="match status" value="1"/>
</dbReference>
<dbReference type="InterPro" id="IPR036097">
    <property type="entry name" value="HisK_dim/P_sf"/>
</dbReference>
<dbReference type="OrthoDB" id="335833at2"/>
<dbReference type="Pfam" id="PF02518">
    <property type="entry name" value="HATPase_c"/>
    <property type="match status" value="1"/>
</dbReference>
<dbReference type="GO" id="GO:0005886">
    <property type="term" value="C:plasma membrane"/>
    <property type="evidence" value="ECO:0007669"/>
    <property type="project" value="UniProtKB-SubCell"/>
</dbReference>
<keyword evidence="4" id="KW-1003">Cell membrane</keyword>
<keyword evidence="7 14" id="KW-0812">Transmembrane</keyword>
<keyword evidence="5" id="KW-0597">Phosphoprotein</keyword>
<dbReference type="PANTHER" id="PTHR45528:SF1">
    <property type="entry name" value="SENSOR HISTIDINE KINASE CPXA"/>
    <property type="match status" value="1"/>
</dbReference>
<dbReference type="Proteomes" id="UP000198860">
    <property type="component" value="Unassembled WGS sequence"/>
</dbReference>
<dbReference type="PROSITE" id="PS50109">
    <property type="entry name" value="HIS_KIN"/>
    <property type="match status" value="1"/>
</dbReference>
<dbReference type="PANTHER" id="PTHR45528">
    <property type="entry name" value="SENSOR HISTIDINE KINASE CPXA"/>
    <property type="match status" value="1"/>
</dbReference>
<dbReference type="SUPFAM" id="SSF55874">
    <property type="entry name" value="ATPase domain of HSP90 chaperone/DNA topoisomerase II/histidine kinase"/>
    <property type="match status" value="1"/>
</dbReference>
<evidence type="ECO:0000256" key="6">
    <source>
        <dbReference type="ARBA" id="ARBA00022679"/>
    </source>
</evidence>
<evidence type="ECO:0000256" key="3">
    <source>
        <dbReference type="ARBA" id="ARBA00012438"/>
    </source>
</evidence>
<evidence type="ECO:0000259" key="15">
    <source>
        <dbReference type="PROSITE" id="PS50109"/>
    </source>
</evidence>
<keyword evidence="10" id="KW-0067">ATP-binding</keyword>
<dbReference type="Gene3D" id="1.10.287.130">
    <property type="match status" value="1"/>
</dbReference>
<evidence type="ECO:0000256" key="1">
    <source>
        <dbReference type="ARBA" id="ARBA00000085"/>
    </source>
</evidence>
<dbReference type="Gene3D" id="3.30.565.10">
    <property type="entry name" value="Histidine kinase-like ATPase, C-terminal domain"/>
    <property type="match status" value="1"/>
</dbReference>
<dbReference type="SMART" id="SM00388">
    <property type="entry name" value="HisKA"/>
    <property type="match status" value="1"/>
</dbReference>
<keyword evidence="6" id="KW-0808">Transferase</keyword>
<organism evidence="17 18">
    <name type="scientific">Halobacillus aidingensis</name>
    <dbReference type="NCBI Taxonomy" id="240303"/>
    <lineage>
        <taxon>Bacteria</taxon>
        <taxon>Bacillati</taxon>
        <taxon>Bacillota</taxon>
        <taxon>Bacilli</taxon>
        <taxon>Bacillales</taxon>
        <taxon>Bacillaceae</taxon>
        <taxon>Halobacillus</taxon>
    </lineage>
</organism>
<evidence type="ECO:0000256" key="2">
    <source>
        <dbReference type="ARBA" id="ARBA00004651"/>
    </source>
</evidence>
<evidence type="ECO:0000256" key="4">
    <source>
        <dbReference type="ARBA" id="ARBA00022475"/>
    </source>
</evidence>
<dbReference type="PROSITE" id="PS50885">
    <property type="entry name" value="HAMP"/>
    <property type="match status" value="1"/>
</dbReference>
<proteinExistence type="predicted"/>
<feature type="domain" description="Histidine kinase" evidence="15">
    <location>
        <begin position="145"/>
        <end position="357"/>
    </location>
</feature>
<dbReference type="Gene3D" id="6.10.340.10">
    <property type="match status" value="1"/>
</dbReference>
<dbReference type="SUPFAM" id="SSF158472">
    <property type="entry name" value="HAMP domain-like"/>
    <property type="match status" value="1"/>
</dbReference>
<evidence type="ECO:0000313" key="18">
    <source>
        <dbReference type="Proteomes" id="UP000198860"/>
    </source>
</evidence>
<keyword evidence="12" id="KW-0902">Two-component regulatory system</keyword>
<gene>
    <name evidence="17" type="ORF">SAMN05421677_104110</name>
</gene>
<dbReference type="InterPro" id="IPR003594">
    <property type="entry name" value="HATPase_dom"/>
</dbReference>
<dbReference type="PRINTS" id="PR00344">
    <property type="entry name" value="BCTRLSENSOR"/>
</dbReference>
<dbReference type="SMART" id="SM00304">
    <property type="entry name" value="HAMP"/>
    <property type="match status" value="1"/>
</dbReference>
<evidence type="ECO:0000256" key="13">
    <source>
        <dbReference type="ARBA" id="ARBA00023136"/>
    </source>
</evidence>
<dbReference type="EMBL" id="FNIZ01000004">
    <property type="protein sequence ID" value="SDO31749.1"/>
    <property type="molecule type" value="Genomic_DNA"/>
</dbReference>
<accession>A0A1H0IJV6</accession>
<evidence type="ECO:0000256" key="5">
    <source>
        <dbReference type="ARBA" id="ARBA00022553"/>
    </source>
</evidence>
<keyword evidence="11 14" id="KW-1133">Transmembrane helix</keyword>
<evidence type="ECO:0000256" key="8">
    <source>
        <dbReference type="ARBA" id="ARBA00022741"/>
    </source>
</evidence>
<dbReference type="InterPro" id="IPR036890">
    <property type="entry name" value="HATPase_C_sf"/>
</dbReference>
<sequence>MRLIERVLPPKLWVKMTIVNIALLIGVVIVTGMTLYQTACFLAADITGVEREAQLTFNNSLLIYAWVIGGVVIVMGAFLYSTVTRKVLVPVKELSSAMETMKSGNYPGDLNVHTNDEIGELVDHFNRMNRRLQQQERSRHQMLRDLSHELRTPLSNLQGYLEALEKGVISGDQTIYRSLAEETDRVSQLLSRLDDMESWTTLTPSKPLEVSQEEMTQVISQVSQMFTLEFEKKGIGLKSEVEAAEVSVNRQGIQQVLTNLLRNALEYHEGTDGVEIEGRAEGEKYVIKVKGGGKAIPLNEKDRVFDRFYRVDRSRSDGRSGLGLSISKQIVERHGGQIQLETDGRNHCFSITLPMQA</sequence>
<dbReference type="CDD" id="cd00075">
    <property type="entry name" value="HATPase"/>
    <property type="match status" value="1"/>
</dbReference>
<evidence type="ECO:0000256" key="7">
    <source>
        <dbReference type="ARBA" id="ARBA00022692"/>
    </source>
</evidence>
<evidence type="ECO:0000256" key="11">
    <source>
        <dbReference type="ARBA" id="ARBA00022989"/>
    </source>
</evidence>
<feature type="transmembrane region" description="Helical" evidence="14">
    <location>
        <begin position="61"/>
        <end position="80"/>
    </location>
</feature>
<dbReference type="InterPro" id="IPR003660">
    <property type="entry name" value="HAMP_dom"/>
</dbReference>
<dbReference type="STRING" id="240303.SAMN05421677_104110"/>
<dbReference type="CDD" id="cd06225">
    <property type="entry name" value="HAMP"/>
    <property type="match status" value="1"/>
</dbReference>
<dbReference type="InterPro" id="IPR050398">
    <property type="entry name" value="HssS/ArlS-like"/>
</dbReference>
<reference evidence="18" key="1">
    <citation type="submission" date="2016-10" db="EMBL/GenBank/DDBJ databases">
        <authorList>
            <person name="Varghese N."/>
            <person name="Submissions S."/>
        </authorList>
    </citation>
    <scope>NUCLEOTIDE SEQUENCE [LARGE SCALE GENOMIC DNA]</scope>
    <source>
        <strain evidence="18">CGMCC 1.3703</strain>
    </source>
</reference>
<dbReference type="RefSeq" id="WP_089651526.1">
    <property type="nucleotide sequence ID" value="NZ_FNIZ01000004.1"/>
</dbReference>
<evidence type="ECO:0000256" key="10">
    <source>
        <dbReference type="ARBA" id="ARBA00022840"/>
    </source>
</evidence>
<dbReference type="InterPro" id="IPR005467">
    <property type="entry name" value="His_kinase_dom"/>
</dbReference>
<dbReference type="GO" id="GO:0000155">
    <property type="term" value="F:phosphorelay sensor kinase activity"/>
    <property type="evidence" value="ECO:0007669"/>
    <property type="project" value="InterPro"/>
</dbReference>
<dbReference type="AlphaFoldDB" id="A0A1H0IJV6"/>
<dbReference type="GO" id="GO:0005524">
    <property type="term" value="F:ATP binding"/>
    <property type="evidence" value="ECO:0007669"/>
    <property type="project" value="UniProtKB-KW"/>
</dbReference>
<evidence type="ECO:0000256" key="9">
    <source>
        <dbReference type="ARBA" id="ARBA00022777"/>
    </source>
</evidence>
<name>A0A1H0IJV6_HALAD</name>
<comment type="catalytic activity">
    <reaction evidence="1">
        <text>ATP + protein L-histidine = ADP + protein N-phospho-L-histidine.</text>
        <dbReference type="EC" id="2.7.13.3"/>
    </reaction>
</comment>
<feature type="transmembrane region" description="Helical" evidence="14">
    <location>
        <begin position="12"/>
        <end position="36"/>
    </location>
</feature>
<protein>
    <recommendedName>
        <fullName evidence="3">histidine kinase</fullName>
        <ecNumber evidence="3">2.7.13.3</ecNumber>
    </recommendedName>
</protein>
<evidence type="ECO:0000259" key="16">
    <source>
        <dbReference type="PROSITE" id="PS50885"/>
    </source>
</evidence>
<dbReference type="SUPFAM" id="SSF47384">
    <property type="entry name" value="Homodimeric domain of signal transducing histidine kinase"/>
    <property type="match status" value="1"/>
</dbReference>
<dbReference type="InterPro" id="IPR003661">
    <property type="entry name" value="HisK_dim/P_dom"/>
</dbReference>
<evidence type="ECO:0000256" key="12">
    <source>
        <dbReference type="ARBA" id="ARBA00023012"/>
    </source>
</evidence>
<evidence type="ECO:0000313" key="17">
    <source>
        <dbReference type="EMBL" id="SDO31749.1"/>
    </source>
</evidence>
<keyword evidence="18" id="KW-1185">Reference proteome</keyword>
<dbReference type="CDD" id="cd00082">
    <property type="entry name" value="HisKA"/>
    <property type="match status" value="1"/>
</dbReference>
<evidence type="ECO:0000256" key="14">
    <source>
        <dbReference type="SAM" id="Phobius"/>
    </source>
</evidence>